<reference evidence="1 2" key="1">
    <citation type="submission" date="2015-04" db="EMBL/GenBank/DDBJ databases">
        <authorList>
            <person name="Syromyatnikov M.Y."/>
            <person name="Popov V.N."/>
        </authorList>
    </citation>
    <scope>NUCLEOTIDE SEQUENCE [LARGE SCALE GENOMIC DNA]</scope>
</reference>
<dbReference type="Proteomes" id="UP000183832">
    <property type="component" value="Unassembled WGS sequence"/>
</dbReference>
<proteinExistence type="predicted"/>
<evidence type="ECO:0000313" key="2">
    <source>
        <dbReference type="Proteomes" id="UP000183832"/>
    </source>
</evidence>
<protein>
    <submittedName>
        <fullName evidence="1">CLUMA_CG016064, isoform A</fullName>
    </submittedName>
</protein>
<organism evidence="1 2">
    <name type="scientific">Clunio marinus</name>
    <dbReference type="NCBI Taxonomy" id="568069"/>
    <lineage>
        <taxon>Eukaryota</taxon>
        <taxon>Metazoa</taxon>
        <taxon>Ecdysozoa</taxon>
        <taxon>Arthropoda</taxon>
        <taxon>Hexapoda</taxon>
        <taxon>Insecta</taxon>
        <taxon>Pterygota</taxon>
        <taxon>Neoptera</taxon>
        <taxon>Endopterygota</taxon>
        <taxon>Diptera</taxon>
        <taxon>Nematocera</taxon>
        <taxon>Chironomoidea</taxon>
        <taxon>Chironomidae</taxon>
        <taxon>Clunio</taxon>
    </lineage>
</organism>
<dbReference type="EMBL" id="CVRI01000058">
    <property type="protein sequence ID" value="CRL02817.1"/>
    <property type="molecule type" value="Genomic_DNA"/>
</dbReference>
<sequence length="89" mass="10434">MKHSLIRKIGGLRKLSTMTINDIDLSKLAVTNVKDFLRLFQGLFLSLTIDTSSKPFMIHDNLHFHLSHCWKQRIKKLIMFSPPLRLKRC</sequence>
<gene>
    <name evidence="1" type="ORF">CLUMA_CG016064</name>
</gene>
<keyword evidence="2" id="KW-1185">Reference proteome</keyword>
<evidence type="ECO:0000313" key="1">
    <source>
        <dbReference type="EMBL" id="CRL02817.1"/>
    </source>
</evidence>
<name>A0A1J1IW97_9DIPT</name>
<accession>A0A1J1IW97</accession>
<dbReference type="AlphaFoldDB" id="A0A1J1IW97"/>